<sequence length="68" mass="7668">MTTNTTPSLPPHLPKTSTEPSFFTSAFSSLFLLSRISSKVRFSDCSLVDHECCHQSQHDKTWAFTFLS</sequence>
<evidence type="ECO:0000313" key="1">
    <source>
        <dbReference type="EMBL" id="RWR95352.1"/>
    </source>
</evidence>
<keyword evidence="2" id="KW-1185">Reference proteome</keyword>
<name>A0A443PX89_9MAGN</name>
<evidence type="ECO:0000313" key="2">
    <source>
        <dbReference type="Proteomes" id="UP000283530"/>
    </source>
</evidence>
<accession>A0A443PX89</accession>
<proteinExistence type="predicted"/>
<dbReference type="EMBL" id="QPKB01000011">
    <property type="protein sequence ID" value="RWR95352.1"/>
    <property type="molecule type" value="Genomic_DNA"/>
</dbReference>
<organism evidence="1 2">
    <name type="scientific">Cinnamomum micranthum f. kanehirae</name>
    <dbReference type="NCBI Taxonomy" id="337451"/>
    <lineage>
        <taxon>Eukaryota</taxon>
        <taxon>Viridiplantae</taxon>
        <taxon>Streptophyta</taxon>
        <taxon>Embryophyta</taxon>
        <taxon>Tracheophyta</taxon>
        <taxon>Spermatophyta</taxon>
        <taxon>Magnoliopsida</taxon>
        <taxon>Magnoliidae</taxon>
        <taxon>Laurales</taxon>
        <taxon>Lauraceae</taxon>
        <taxon>Cinnamomum</taxon>
    </lineage>
</organism>
<dbReference type="Proteomes" id="UP000283530">
    <property type="component" value="Unassembled WGS sequence"/>
</dbReference>
<protein>
    <submittedName>
        <fullName evidence="1">Uncharacterized protein</fullName>
    </submittedName>
</protein>
<reference evidence="1 2" key="1">
    <citation type="journal article" date="2019" name="Nat. Plants">
        <title>Stout camphor tree genome fills gaps in understanding of flowering plant genome evolution.</title>
        <authorList>
            <person name="Chaw S.M."/>
            <person name="Liu Y.C."/>
            <person name="Wu Y.W."/>
            <person name="Wang H.Y."/>
            <person name="Lin C.I."/>
            <person name="Wu C.S."/>
            <person name="Ke H.M."/>
            <person name="Chang L.Y."/>
            <person name="Hsu C.Y."/>
            <person name="Yang H.T."/>
            <person name="Sudianto E."/>
            <person name="Hsu M.H."/>
            <person name="Wu K.P."/>
            <person name="Wang L.N."/>
            <person name="Leebens-Mack J.H."/>
            <person name="Tsai I.J."/>
        </authorList>
    </citation>
    <scope>NUCLEOTIDE SEQUENCE [LARGE SCALE GENOMIC DNA]</scope>
    <source>
        <strain evidence="2">cv. Chaw 1501</strain>
        <tissue evidence="1">Young leaves</tissue>
    </source>
</reference>
<comment type="caution">
    <text evidence="1">The sequence shown here is derived from an EMBL/GenBank/DDBJ whole genome shotgun (WGS) entry which is preliminary data.</text>
</comment>
<gene>
    <name evidence="1" type="ORF">CKAN_02469100</name>
</gene>
<dbReference type="AlphaFoldDB" id="A0A443PX89"/>